<name>A0ABU7GC90_9SPHN</name>
<evidence type="ECO:0000313" key="10">
    <source>
        <dbReference type="EMBL" id="MEE1876629.1"/>
    </source>
</evidence>
<evidence type="ECO:0000256" key="4">
    <source>
        <dbReference type="ARBA" id="ARBA00022982"/>
    </source>
</evidence>
<reference evidence="10 11" key="1">
    <citation type="submission" date="2024-01" db="EMBL/GenBank/DDBJ databases">
        <title>The genome sequence of Erythrobacteraceae sp. strain 1XM1-14.</title>
        <authorList>
            <person name="Liu Y."/>
        </authorList>
    </citation>
    <scope>NUCLEOTIDE SEQUENCE [LARGE SCALE GENOMIC DNA]</scope>
    <source>
        <strain evidence="10 11">1XM1-14</strain>
    </source>
</reference>
<keyword evidence="5 6" id="KW-0408">Iron</keyword>
<keyword evidence="1" id="KW-0813">Transport</keyword>
<evidence type="ECO:0000256" key="2">
    <source>
        <dbReference type="ARBA" id="ARBA00022617"/>
    </source>
</evidence>
<organism evidence="10 11">
    <name type="scientific">Altererythrobacter litoralis</name>
    <dbReference type="NCBI Taxonomy" id="3113904"/>
    <lineage>
        <taxon>Bacteria</taxon>
        <taxon>Pseudomonadati</taxon>
        <taxon>Pseudomonadota</taxon>
        <taxon>Alphaproteobacteria</taxon>
        <taxon>Sphingomonadales</taxon>
        <taxon>Erythrobacteraceae</taxon>
        <taxon>Altererythrobacter</taxon>
    </lineage>
</organism>
<accession>A0ABU7GC90</accession>
<comment type="caution">
    <text evidence="10">The sequence shown here is derived from an EMBL/GenBank/DDBJ whole genome shotgun (WGS) entry which is preliminary data.</text>
</comment>
<dbReference type="EMBL" id="JAZDQV010000002">
    <property type="protein sequence ID" value="MEE1876629.1"/>
    <property type="molecule type" value="Genomic_DNA"/>
</dbReference>
<dbReference type="PROSITE" id="PS51007">
    <property type="entry name" value="CYTC"/>
    <property type="match status" value="1"/>
</dbReference>
<sequence length="170" mass="17175">MKKSTLGLATSAAALLLAACGGESEPAATEGTANEATPAETAPVASEAPAAPAADDVSTVDGTTLADFTGDPAAGAKVFMQCRSCHVVEPGVNRVGPSLAGIVGHAAGIAEGYSYTPANANSGITWTPEKLYQYLENPRRVIPGTKMAFAGLRNGQDRADVIAYLQAPGE</sequence>
<dbReference type="PANTHER" id="PTHR11961">
    <property type="entry name" value="CYTOCHROME C"/>
    <property type="match status" value="1"/>
</dbReference>
<evidence type="ECO:0000256" key="8">
    <source>
        <dbReference type="SAM" id="SignalP"/>
    </source>
</evidence>
<evidence type="ECO:0000313" key="11">
    <source>
        <dbReference type="Proteomes" id="UP001343492"/>
    </source>
</evidence>
<feature type="region of interest" description="Disordered" evidence="7">
    <location>
        <begin position="25"/>
        <end position="57"/>
    </location>
</feature>
<dbReference type="PRINTS" id="PR00604">
    <property type="entry name" value="CYTCHRMECIAB"/>
</dbReference>
<evidence type="ECO:0000259" key="9">
    <source>
        <dbReference type="PROSITE" id="PS51007"/>
    </source>
</evidence>
<dbReference type="Proteomes" id="UP001343492">
    <property type="component" value="Unassembled WGS sequence"/>
</dbReference>
<evidence type="ECO:0000256" key="7">
    <source>
        <dbReference type="SAM" id="MobiDB-lite"/>
    </source>
</evidence>
<keyword evidence="2 6" id="KW-0349">Heme</keyword>
<evidence type="ECO:0000256" key="3">
    <source>
        <dbReference type="ARBA" id="ARBA00022723"/>
    </source>
</evidence>
<evidence type="ECO:0000256" key="1">
    <source>
        <dbReference type="ARBA" id="ARBA00022448"/>
    </source>
</evidence>
<dbReference type="Gene3D" id="1.10.760.10">
    <property type="entry name" value="Cytochrome c-like domain"/>
    <property type="match status" value="1"/>
</dbReference>
<dbReference type="RefSeq" id="WP_354143735.1">
    <property type="nucleotide sequence ID" value="NZ_JAZDQV010000002.1"/>
</dbReference>
<feature type="chain" id="PRO_5046316387" evidence="8">
    <location>
        <begin position="19"/>
        <end position="170"/>
    </location>
</feature>
<dbReference type="SUPFAM" id="SSF46626">
    <property type="entry name" value="Cytochrome c"/>
    <property type="match status" value="1"/>
</dbReference>
<dbReference type="Pfam" id="PF00034">
    <property type="entry name" value="Cytochrom_C"/>
    <property type="match status" value="1"/>
</dbReference>
<keyword evidence="3 6" id="KW-0479">Metal-binding</keyword>
<protein>
    <submittedName>
        <fullName evidence="10">Cytochrome c family protein</fullName>
    </submittedName>
</protein>
<keyword evidence="8" id="KW-0732">Signal</keyword>
<keyword evidence="11" id="KW-1185">Reference proteome</keyword>
<dbReference type="InterPro" id="IPR036909">
    <property type="entry name" value="Cyt_c-like_dom_sf"/>
</dbReference>
<proteinExistence type="predicted"/>
<dbReference type="PROSITE" id="PS51257">
    <property type="entry name" value="PROKAR_LIPOPROTEIN"/>
    <property type="match status" value="1"/>
</dbReference>
<dbReference type="InterPro" id="IPR002327">
    <property type="entry name" value="Cyt_c_1A/1B"/>
</dbReference>
<gene>
    <name evidence="10" type="ORF">VRS74_02875</name>
</gene>
<feature type="compositionally biased region" description="Low complexity" evidence="7">
    <location>
        <begin position="25"/>
        <end position="54"/>
    </location>
</feature>
<evidence type="ECO:0000256" key="6">
    <source>
        <dbReference type="PROSITE-ProRule" id="PRU00433"/>
    </source>
</evidence>
<feature type="domain" description="Cytochrome c" evidence="9">
    <location>
        <begin position="70"/>
        <end position="169"/>
    </location>
</feature>
<evidence type="ECO:0000256" key="5">
    <source>
        <dbReference type="ARBA" id="ARBA00023004"/>
    </source>
</evidence>
<dbReference type="InterPro" id="IPR009056">
    <property type="entry name" value="Cyt_c-like_dom"/>
</dbReference>
<keyword evidence="4" id="KW-0249">Electron transport</keyword>
<feature type="signal peptide" evidence="8">
    <location>
        <begin position="1"/>
        <end position="18"/>
    </location>
</feature>